<dbReference type="EMBL" id="ADLD01000008">
    <property type="protein sequence ID" value="EHB92882.1"/>
    <property type="molecule type" value="Genomic_DNA"/>
</dbReference>
<comment type="caution">
    <text evidence="3">The sequence shown here is derived from an EMBL/GenBank/DDBJ whole genome shotgun (WGS) entry which is preliminary data.</text>
</comment>
<keyword evidence="4" id="KW-1185">Reference proteome</keyword>
<feature type="signal peptide" evidence="1">
    <location>
        <begin position="1"/>
        <end position="16"/>
    </location>
</feature>
<dbReference type="InterPro" id="IPR031025">
    <property type="entry name" value="LruC_dom"/>
</dbReference>
<dbReference type="InterPro" id="IPR032295">
    <property type="entry name" value="DUF4842"/>
</dbReference>
<proteinExistence type="predicted"/>
<dbReference type="PROSITE" id="PS51257">
    <property type="entry name" value="PROKAR_LIPOPROTEIN"/>
    <property type="match status" value="1"/>
</dbReference>
<feature type="domain" description="DUF4842" evidence="2">
    <location>
        <begin position="206"/>
        <end position="415"/>
    </location>
</feature>
<dbReference type="RefSeq" id="WP_009133401.1">
    <property type="nucleotide sequence ID" value="NZ_CP102250.1"/>
</dbReference>
<dbReference type="AlphaFoldDB" id="G5H6N5"/>
<gene>
    <name evidence="3" type="ORF">HMPREF9450_00595</name>
</gene>
<reference evidence="3 4" key="1">
    <citation type="submission" date="2011-08" db="EMBL/GenBank/DDBJ databases">
        <title>The Genome Sequence of Alistipes indistinctus YIT 12060.</title>
        <authorList>
            <consortium name="The Broad Institute Genome Sequencing Platform"/>
            <person name="Earl A."/>
            <person name="Ward D."/>
            <person name="Feldgarden M."/>
            <person name="Gevers D."/>
            <person name="Morotomi M."/>
            <person name="Young S.K."/>
            <person name="Zeng Q."/>
            <person name="Gargeya S."/>
            <person name="Fitzgerald M."/>
            <person name="Haas B."/>
            <person name="Abouelleil A."/>
            <person name="Alvarado L."/>
            <person name="Arachchi H.M."/>
            <person name="Berlin A."/>
            <person name="Brown A."/>
            <person name="Chapman S.B."/>
            <person name="Chen Z."/>
            <person name="Dunbar C."/>
            <person name="Freedman E."/>
            <person name="Gearin G."/>
            <person name="Gellesch M."/>
            <person name="Goldberg J."/>
            <person name="Griggs A."/>
            <person name="Gujja S."/>
            <person name="Heiman D."/>
            <person name="Howarth C."/>
            <person name="Larson L."/>
            <person name="Lui A."/>
            <person name="MacDonald P.J.P."/>
            <person name="Montmayeur A."/>
            <person name="Murphy C."/>
            <person name="Neiman D."/>
            <person name="Pearson M."/>
            <person name="Priest M."/>
            <person name="Roberts A."/>
            <person name="Saif S."/>
            <person name="Shea T."/>
            <person name="Shenoy N."/>
            <person name="Sisk P."/>
            <person name="Stolte C."/>
            <person name="Sykes S."/>
            <person name="Wortman J."/>
            <person name="Nusbaum C."/>
            <person name="Birren B."/>
        </authorList>
    </citation>
    <scope>NUCLEOTIDE SEQUENCE [LARGE SCALE GENOMIC DNA]</scope>
    <source>
        <strain evidence="3 4">YIT 12060</strain>
    </source>
</reference>
<dbReference type="NCBIfam" id="TIGR04456">
    <property type="entry name" value="LruC_dom"/>
    <property type="match status" value="1"/>
</dbReference>
<dbReference type="Proteomes" id="UP000006008">
    <property type="component" value="Unassembled WGS sequence"/>
</dbReference>
<protein>
    <recommendedName>
        <fullName evidence="2">DUF4842 domain-containing protein</fullName>
    </recommendedName>
</protein>
<feature type="chain" id="PRO_5003477726" description="DUF4842 domain-containing protein" evidence="1">
    <location>
        <begin position="17"/>
        <end position="431"/>
    </location>
</feature>
<dbReference type="STRING" id="742725.HMPREF9450_00595"/>
<dbReference type="Pfam" id="PF16130">
    <property type="entry name" value="DUF4842"/>
    <property type="match status" value="1"/>
</dbReference>
<evidence type="ECO:0000256" key="1">
    <source>
        <dbReference type="SAM" id="SignalP"/>
    </source>
</evidence>
<evidence type="ECO:0000259" key="2">
    <source>
        <dbReference type="Pfam" id="PF16130"/>
    </source>
</evidence>
<organism evidence="3 4">
    <name type="scientific">Alistipes indistinctus YIT 12060</name>
    <dbReference type="NCBI Taxonomy" id="742725"/>
    <lineage>
        <taxon>Bacteria</taxon>
        <taxon>Pseudomonadati</taxon>
        <taxon>Bacteroidota</taxon>
        <taxon>Bacteroidia</taxon>
        <taxon>Bacteroidales</taxon>
        <taxon>Rikenellaceae</taxon>
        <taxon>Alistipes</taxon>
    </lineage>
</organism>
<dbReference type="GeneID" id="92816392"/>
<evidence type="ECO:0000313" key="3">
    <source>
        <dbReference type="EMBL" id="EHB92882.1"/>
    </source>
</evidence>
<keyword evidence="1" id="KW-0732">Signal</keyword>
<dbReference type="eggNOG" id="COG3391">
    <property type="taxonomic scope" value="Bacteria"/>
</dbReference>
<accession>G5H6N5</accession>
<evidence type="ECO:0000313" key="4">
    <source>
        <dbReference type="Proteomes" id="UP000006008"/>
    </source>
</evidence>
<name>G5H6N5_9BACT</name>
<sequence>MKIKLLILPLVAIVVAAGSCVKNPETPQPDGPRSGSGTVKEMAVPAGFDWKMSRGITCNFASAHLTRVYVASAADAEPFAVVFAGDGAEPVTLNVPVPVKSLYVKYEKADGTFVTKELPVMGATLAYTVPADSKEFVDVAAGAAKATESTTRAGYAGSNRGHILYPAAGWGTLMFEDLWPSYGDYDFNDLVVNYQVDLMMQNKNQAREMFIALCVRAIGGKLPYDLYLSLRGVRPDQIADIKMDDLQNGVQSCDLVKVNSGNSRPAILKFVDIKQNLNKPGGTTFLNVRPGEEMKTGDLTVVSFNVTFRNAISTRDLAFDTFDFFIARDDQQQEIHLAGFEPVLFGADRYRALRTQPTSNANTQSEYYYSNDNLVWGICIPAEIPHAYETRDFLTAYPNFAKWAQSGGVSNTDWYTDAPGNRNPENLVRMK</sequence>
<dbReference type="OrthoDB" id="1204817at2"/>
<dbReference type="PATRIC" id="fig|742725.3.peg.645"/>
<dbReference type="HOGENOM" id="CLU_635629_0_0_10"/>